<dbReference type="SUPFAM" id="SSF52540">
    <property type="entry name" value="P-loop containing nucleoside triphosphate hydrolases"/>
    <property type="match status" value="1"/>
</dbReference>
<keyword evidence="4" id="KW-0547">Nucleotide-binding</keyword>
<keyword evidence="7" id="KW-0325">Glycoprotein</keyword>
<evidence type="ECO:0000256" key="4">
    <source>
        <dbReference type="ARBA" id="ARBA00022741"/>
    </source>
</evidence>
<name>A0A0V1E5B9_TRIPS</name>
<comment type="similarity">
    <text evidence="2">Belongs to the ClpA/ClpB family. Torsin subfamily.</text>
</comment>
<evidence type="ECO:0000256" key="8">
    <source>
        <dbReference type="SAM" id="MobiDB-lite"/>
    </source>
</evidence>
<dbReference type="EMBL" id="JYDR01000100">
    <property type="protein sequence ID" value="KRY68971.1"/>
    <property type="molecule type" value="Genomic_DNA"/>
</dbReference>
<reference evidence="11 12" key="1">
    <citation type="submission" date="2015-01" db="EMBL/GenBank/DDBJ databases">
        <title>Evolution of Trichinella species and genotypes.</title>
        <authorList>
            <person name="Korhonen P.K."/>
            <person name="Edoardo P."/>
            <person name="Giuseppe L.R."/>
            <person name="Gasser R.B."/>
        </authorList>
    </citation>
    <scope>NUCLEOTIDE SEQUENCE [LARGE SCALE GENOMIC DNA]</scope>
    <source>
        <strain evidence="11">ISS13</strain>
    </source>
</reference>
<evidence type="ECO:0000256" key="3">
    <source>
        <dbReference type="ARBA" id="ARBA00022729"/>
    </source>
</evidence>
<dbReference type="PANTHER" id="PTHR10760:SF2">
    <property type="entry name" value="LD13476P-RELATED"/>
    <property type="match status" value="1"/>
</dbReference>
<evidence type="ECO:0000313" key="11">
    <source>
        <dbReference type="EMBL" id="KRY68971.1"/>
    </source>
</evidence>
<dbReference type="Pfam" id="PF21376">
    <property type="entry name" value="TOR1A_C"/>
    <property type="match status" value="1"/>
</dbReference>
<dbReference type="InterPro" id="IPR049337">
    <property type="entry name" value="TOR1A_C"/>
</dbReference>
<organism evidence="11 12">
    <name type="scientific">Trichinella pseudospiralis</name>
    <name type="common">Parasitic roundworm</name>
    <dbReference type="NCBI Taxonomy" id="6337"/>
    <lineage>
        <taxon>Eukaryota</taxon>
        <taxon>Metazoa</taxon>
        <taxon>Ecdysozoa</taxon>
        <taxon>Nematoda</taxon>
        <taxon>Enoplea</taxon>
        <taxon>Dorylaimia</taxon>
        <taxon>Trichinellida</taxon>
        <taxon>Trichinellidae</taxon>
        <taxon>Trichinella</taxon>
    </lineage>
</organism>
<sequence length="500" mass="56958">MHLQLVVFFVVVFSQSSCFLQQLSAILSETPFTTLWANIAKSLENSRCFWYECCLETHVKFNITGLEKSLNQRLYGQHLVSRTVLPALKAHFSSTTSKALVLSFHGWTGGGKNYVSQFIAESIYKYGMKSTFVHYFIGGYHFPDRKLVDVYKQQLREWIKGNVSTCQYSLFIFDEVDRMPPGVLDAIKPFLEYTQMVDGVDFTKSIFIFLSNVGGSDIAKYVYDVWKQGLPRESVTLQDLESIMYPVIFNENSGFQFSELISNHLIDHFVPFLPLERVHVKSCVYDQLKRRSVQLDATTIDEILKTITYFPNEAQIFSSSGCKRIAQKVELFFPPKKSRIVAFRITMDENNNDSSEELDEFDQVNSATEDETILSGDEADADTAAADDDHEEEEEEEEEEEDDDDDSVNDANNEALAAEGEQDESNVNAQEKEQGNDKAAVLHEKTYVCPVRNEIGNDPRITFVSNFRLTTSAGKPCYYWGPILFPFLKDLPTENDDAPE</sequence>
<accession>A0A0V1E5B9</accession>
<dbReference type="GO" id="GO:0071218">
    <property type="term" value="P:cellular response to misfolded protein"/>
    <property type="evidence" value="ECO:0007669"/>
    <property type="project" value="TreeGrafter"/>
</dbReference>
<dbReference type="InterPro" id="IPR001270">
    <property type="entry name" value="ClpA/B"/>
</dbReference>
<feature type="compositionally biased region" description="Acidic residues" evidence="8">
    <location>
        <begin position="351"/>
        <end position="408"/>
    </location>
</feature>
<dbReference type="GO" id="GO:0005788">
    <property type="term" value="C:endoplasmic reticulum lumen"/>
    <property type="evidence" value="ECO:0007669"/>
    <property type="project" value="UniProtKB-SubCell"/>
</dbReference>
<feature type="domain" description="Torsin-1A C-terminal" evidence="10">
    <location>
        <begin position="275"/>
        <end position="330"/>
    </location>
</feature>
<feature type="region of interest" description="Disordered" evidence="8">
    <location>
        <begin position="351"/>
        <end position="438"/>
    </location>
</feature>
<feature type="chain" id="PRO_5006877068" evidence="9">
    <location>
        <begin position="19"/>
        <end position="500"/>
    </location>
</feature>
<protein>
    <submittedName>
        <fullName evidence="11">Torsin-like protein</fullName>
    </submittedName>
</protein>
<proteinExistence type="inferred from homology"/>
<dbReference type="GO" id="GO:0005524">
    <property type="term" value="F:ATP binding"/>
    <property type="evidence" value="ECO:0007669"/>
    <property type="project" value="UniProtKB-KW"/>
</dbReference>
<evidence type="ECO:0000256" key="2">
    <source>
        <dbReference type="ARBA" id="ARBA00006235"/>
    </source>
</evidence>
<evidence type="ECO:0000256" key="5">
    <source>
        <dbReference type="ARBA" id="ARBA00022824"/>
    </source>
</evidence>
<evidence type="ECO:0000313" key="12">
    <source>
        <dbReference type="Proteomes" id="UP000054632"/>
    </source>
</evidence>
<dbReference type="PANTHER" id="PTHR10760">
    <property type="entry name" value="TORSIN"/>
    <property type="match status" value="1"/>
</dbReference>
<dbReference type="Gene3D" id="3.40.50.300">
    <property type="entry name" value="P-loop containing nucleotide triphosphate hydrolases"/>
    <property type="match status" value="1"/>
</dbReference>
<dbReference type="GO" id="GO:0016887">
    <property type="term" value="F:ATP hydrolysis activity"/>
    <property type="evidence" value="ECO:0007669"/>
    <property type="project" value="InterPro"/>
</dbReference>
<keyword evidence="6" id="KW-0067">ATP-binding</keyword>
<dbReference type="PRINTS" id="PR00300">
    <property type="entry name" value="CLPPROTEASEA"/>
</dbReference>
<feature type="signal peptide" evidence="9">
    <location>
        <begin position="1"/>
        <end position="18"/>
    </location>
</feature>
<dbReference type="InterPro" id="IPR027417">
    <property type="entry name" value="P-loop_NTPase"/>
</dbReference>
<keyword evidence="3 9" id="KW-0732">Signal</keyword>
<dbReference type="FunFam" id="3.40.50.300:FF:002276">
    <property type="entry name" value="Torsin, putative"/>
    <property type="match status" value="1"/>
</dbReference>
<evidence type="ECO:0000259" key="10">
    <source>
        <dbReference type="Pfam" id="PF21376"/>
    </source>
</evidence>
<dbReference type="Proteomes" id="UP000054632">
    <property type="component" value="Unassembled WGS sequence"/>
</dbReference>
<keyword evidence="5" id="KW-0256">Endoplasmic reticulum</keyword>
<comment type="caution">
    <text evidence="11">The sequence shown here is derived from an EMBL/GenBank/DDBJ whole genome shotgun (WGS) entry which is preliminary data.</text>
</comment>
<gene>
    <name evidence="11" type="primary">Rcl1</name>
    <name evidence="11" type="ORF">T4A_9140</name>
</gene>
<dbReference type="Pfam" id="PF06309">
    <property type="entry name" value="Torsin"/>
    <property type="match status" value="1"/>
</dbReference>
<evidence type="ECO:0000256" key="6">
    <source>
        <dbReference type="ARBA" id="ARBA00022840"/>
    </source>
</evidence>
<evidence type="ECO:0000256" key="1">
    <source>
        <dbReference type="ARBA" id="ARBA00004319"/>
    </source>
</evidence>
<comment type="subcellular location">
    <subcellularLocation>
        <location evidence="1">Endoplasmic reticulum lumen</location>
    </subcellularLocation>
</comment>
<dbReference type="InterPro" id="IPR010448">
    <property type="entry name" value="Torsin"/>
</dbReference>
<evidence type="ECO:0000256" key="7">
    <source>
        <dbReference type="ARBA" id="ARBA00023180"/>
    </source>
</evidence>
<evidence type="ECO:0000256" key="9">
    <source>
        <dbReference type="SAM" id="SignalP"/>
    </source>
</evidence>
<dbReference type="AlphaFoldDB" id="A0A0V1E5B9"/>